<name>A0A1H4KB08_9MICO</name>
<dbReference type="CDD" id="cd07129">
    <property type="entry name" value="ALDH_KGSADH"/>
    <property type="match status" value="1"/>
</dbReference>
<dbReference type="Gene3D" id="3.40.605.10">
    <property type="entry name" value="Aldehyde Dehydrogenase, Chain A, domain 1"/>
    <property type="match status" value="1"/>
</dbReference>
<dbReference type="Pfam" id="PF00171">
    <property type="entry name" value="Aldedh"/>
    <property type="match status" value="1"/>
</dbReference>
<dbReference type="InterPro" id="IPR044151">
    <property type="entry name" value="ALDH_KGSADH"/>
</dbReference>
<dbReference type="PANTHER" id="PTHR43353">
    <property type="entry name" value="SUCCINATE-SEMIALDEHYDE DEHYDROGENASE, MITOCHONDRIAL"/>
    <property type="match status" value="1"/>
</dbReference>
<dbReference type="InterPro" id="IPR016163">
    <property type="entry name" value="Ald_DH_C"/>
</dbReference>
<dbReference type="EMBL" id="FNRY01000001">
    <property type="protein sequence ID" value="SEB55315.1"/>
    <property type="molecule type" value="Genomic_DNA"/>
</dbReference>
<dbReference type="GO" id="GO:0016620">
    <property type="term" value="F:oxidoreductase activity, acting on the aldehyde or oxo group of donors, NAD or NADP as acceptor"/>
    <property type="evidence" value="ECO:0007669"/>
    <property type="project" value="InterPro"/>
</dbReference>
<dbReference type="InterPro" id="IPR015590">
    <property type="entry name" value="Aldehyde_DH_dom"/>
</dbReference>
<dbReference type="AlphaFoldDB" id="A0A1H4KB08"/>
<reference evidence="3 4" key="1">
    <citation type="submission" date="2016-10" db="EMBL/GenBank/DDBJ databases">
        <authorList>
            <person name="de Groot N.N."/>
        </authorList>
    </citation>
    <scope>NUCLEOTIDE SEQUENCE [LARGE SCALE GENOMIC DNA]</scope>
    <source>
        <strain evidence="3 4">DSM 21799</strain>
    </source>
</reference>
<protein>
    <submittedName>
        <fullName evidence="3">NADP-dependent aldehyde dehydrogenase</fullName>
    </submittedName>
</protein>
<gene>
    <name evidence="3" type="ORF">SAMN04489806_1084</name>
</gene>
<evidence type="ECO:0000259" key="2">
    <source>
        <dbReference type="Pfam" id="PF00171"/>
    </source>
</evidence>
<dbReference type="SUPFAM" id="SSF53720">
    <property type="entry name" value="ALDH-like"/>
    <property type="match status" value="1"/>
</dbReference>
<dbReference type="Proteomes" id="UP000199183">
    <property type="component" value="Unassembled WGS sequence"/>
</dbReference>
<dbReference type="STRING" id="640635.SAMN04489806_1084"/>
<keyword evidence="4" id="KW-1185">Reference proteome</keyword>
<dbReference type="Gene3D" id="3.40.309.10">
    <property type="entry name" value="Aldehyde Dehydrogenase, Chain A, domain 2"/>
    <property type="match status" value="1"/>
</dbReference>
<keyword evidence="1" id="KW-0560">Oxidoreductase</keyword>
<sequence length="479" mass="49882">MIDINALVRDSVRASAAWAGSALDVRAGWLAAIADAMDAHAEELVSIADRETHLGSPRLNGELARTTAQLRKFSLVVQEGAYLEVTIDHEDPADVPPRPDLRRMLVPLGPVAVWAASNFPFAFSVLGGDTASALAAGNAVIVKAHPGHRELSVRTAELAVEALARAGAPADSIRLIHSREEGVALIQHPGIAAGAFTGSIPGGRALFDQAAARPEPIPFYGELGSVNPVVITERAALERGEELAAGLAGSFTMGMGQFCTKPGIVFIPAGNDFPEWVARSAGAPDALMLNDRIRAAYVAGAEELAGNAGVTVVAGAAPAEGENPGPMVVRTSAAALISDQRLTEEVFGPLTLLVEYSSQEELGEAIAAVPGSLTGTIHAAEGEQTAQLVSALAPRVGRLLFEGWPTGVAVSWAQHHGGPYPATTSLFTSVGATAIRRFLRPIAYQSAPQAILPPALLDANPFQIPQRVDGELRLPAQRG</sequence>
<proteinExistence type="predicted"/>
<dbReference type="PANTHER" id="PTHR43353:SF3">
    <property type="entry name" value="ALDEHYDE DEHYDROGENASE-RELATED"/>
    <property type="match status" value="1"/>
</dbReference>
<dbReference type="OrthoDB" id="9770537at2"/>
<feature type="domain" description="Aldehyde dehydrogenase" evidence="2">
    <location>
        <begin position="3"/>
        <end position="410"/>
    </location>
</feature>
<evidence type="ECO:0000313" key="3">
    <source>
        <dbReference type="EMBL" id="SEB55315.1"/>
    </source>
</evidence>
<organism evidence="3 4">
    <name type="scientific">Paramicrobacterium humi</name>
    <dbReference type="NCBI Taxonomy" id="640635"/>
    <lineage>
        <taxon>Bacteria</taxon>
        <taxon>Bacillati</taxon>
        <taxon>Actinomycetota</taxon>
        <taxon>Actinomycetes</taxon>
        <taxon>Micrococcales</taxon>
        <taxon>Microbacteriaceae</taxon>
        <taxon>Paramicrobacterium</taxon>
    </lineage>
</organism>
<dbReference type="InterPro" id="IPR016162">
    <property type="entry name" value="Ald_DH_N"/>
</dbReference>
<dbReference type="InterPro" id="IPR050740">
    <property type="entry name" value="Aldehyde_DH_Superfamily"/>
</dbReference>
<evidence type="ECO:0000256" key="1">
    <source>
        <dbReference type="ARBA" id="ARBA00023002"/>
    </source>
</evidence>
<evidence type="ECO:0000313" key="4">
    <source>
        <dbReference type="Proteomes" id="UP000199183"/>
    </source>
</evidence>
<dbReference type="InterPro" id="IPR016161">
    <property type="entry name" value="Ald_DH/histidinol_DH"/>
</dbReference>
<accession>A0A1H4KB08</accession>
<dbReference type="RefSeq" id="WP_091180965.1">
    <property type="nucleotide sequence ID" value="NZ_FNRY01000001.1"/>
</dbReference>